<feature type="compositionally biased region" description="Polar residues" evidence="3">
    <location>
        <begin position="436"/>
        <end position="448"/>
    </location>
</feature>
<feature type="compositionally biased region" description="Polar residues" evidence="3">
    <location>
        <begin position="1169"/>
        <end position="1185"/>
    </location>
</feature>
<feature type="compositionally biased region" description="Basic and acidic residues" evidence="3">
    <location>
        <begin position="147"/>
        <end position="159"/>
    </location>
</feature>
<dbReference type="InterPro" id="IPR032675">
    <property type="entry name" value="LRR_dom_sf"/>
</dbReference>
<proteinExistence type="predicted"/>
<dbReference type="InterPro" id="IPR052574">
    <property type="entry name" value="CDIRP"/>
</dbReference>
<dbReference type="SUPFAM" id="SSF52058">
    <property type="entry name" value="L domain-like"/>
    <property type="match status" value="1"/>
</dbReference>
<feature type="compositionally biased region" description="Acidic residues" evidence="3">
    <location>
        <begin position="504"/>
        <end position="513"/>
    </location>
</feature>
<feature type="region of interest" description="Disordered" evidence="3">
    <location>
        <begin position="872"/>
        <end position="949"/>
    </location>
</feature>
<feature type="compositionally biased region" description="Pro residues" evidence="3">
    <location>
        <begin position="19"/>
        <end position="33"/>
    </location>
</feature>
<feature type="compositionally biased region" description="Basic and acidic residues" evidence="3">
    <location>
        <begin position="750"/>
        <end position="765"/>
    </location>
</feature>
<dbReference type="PANTHER" id="PTHR47566">
    <property type="match status" value="1"/>
</dbReference>
<dbReference type="SMART" id="SM00365">
    <property type="entry name" value="LRR_SD22"/>
    <property type="match status" value="5"/>
</dbReference>
<feature type="compositionally biased region" description="Polar residues" evidence="3">
    <location>
        <begin position="259"/>
        <end position="278"/>
    </location>
</feature>
<feature type="compositionally biased region" description="Basic and acidic residues" evidence="3">
    <location>
        <begin position="546"/>
        <end position="558"/>
    </location>
</feature>
<gene>
    <name evidence="4" type="ORF">T310_1902</name>
</gene>
<reference evidence="4 5" key="1">
    <citation type="submission" date="2015-04" db="EMBL/GenBank/DDBJ databases">
        <authorList>
            <person name="Heijne W.H."/>
            <person name="Fedorova N.D."/>
            <person name="Nierman W.C."/>
            <person name="Vollebregt A.W."/>
            <person name="Zhao Z."/>
            <person name="Wu L."/>
            <person name="Kumar M."/>
            <person name="Stam H."/>
            <person name="van den Berg M.A."/>
            <person name="Pel H.J."/>
        </authorList>
    </citation>
    <scope>NUCLEOTIDE SEQUENCE [LARGE SCALE GENOMIC DNA]</scope>
    <source>
        <strain evidence="4 5">CBS 393.64</strain>
    </source>
</reference>
<feature type="compositionally biased region" description="Basic and acidic residues" evidence="3">
    <location>
        <begin position="1040"/>
        <end position="1057"/>
    </location>
</feature>
<feature type="compositionally biased region" description="Polar residues" evidence="3">
    <location>
        <begin position="714"/>
        <end position="746"/>
    </location>
</feature>
<feature type="region of interest" description="Disordered" evidence="3">
    <location>
        <begin position="714"/>
        <end position="765"/>
    </location>
</feature>
<evidence type="ECO:0000313" key="5">
    <source>
        <dbReference type="Proteomes" id="UP000053958"/>
    </source>
</evidence>
<dbReference type="InterPro" id="IPR001611">
    <property type="entry name" value="Leu-rich_rpt"/>
</dbReference>
<dbReference type="PANTHER" id="PTHR47566:SF1">
    <property type="entry name" value="PROTEIN NUD1"/>
    <property type="match status" value="1"/>
</dbReference>
<evidence type="ECO:0000256" key="2">
    <source>
        <dbReference type="ARBA" id="ARBA00022737"/>
    </source>
</evidence>
<dbReference type="GO" id="GO:1902412">
    <property type="term" value="P:regulation of mitotic cytokinesis"/>
    <property type="evidence" value="ECO:0007669"/>
    <property type="project" value="TreeGrafter"/>
</dbReference>
<feature type="compositionally biased region" description="Basic and acidic residues" evidence="3">
    <location>
        <begin position="816"/>
        <end position="840"/>
    </location>
</feature>
<comment type="caution">
    <text evidence="4">The sequence shown here is derived from an EMBL/GenBank/DDBJ whole genome shotgun (WGS) entry which is preliminary data.</text>
</comment>
<keyword evidence="5" id="KW-1185">Reference proteome</keyword>
<feature type="compositionally biased region" description="Basic and acidic residues" evidence="3">
    <location>
        <begin position="600"/>
        <end position="614"/>
    </location>
</feature>
<feature type="compositionally biased region" description="Basic and acidic residues" evidence="3">
    <location>
        <begin position="911"/>
        <end position="924"/>
    </location>
</feature>
<feature type="compositionally biased region" description="Polar residues" evidence="3">
    <location>
        <begin position="82"/>
        <end position="94"/>
    </location>
</feature>
<feature type="compositionally biased region" description="Polar residues" evidence="3">
    <location>
        <begin position="125"/>
        <end position="142"/>
    </location>
</feature>
<feature type="compositionally biased region" description="Basic and acidic residues" evidence="3">
    <location>
        <begin position="575"/>
        <end position="590"/>
    </location>
</feature>
<dbReference type="PROSITE" id="PS51450">
    <property type="entry name" value="LRR"/>
    <property type="match status" value="4"/>
</dbReference>
<feature type="region of interest" description="Disordered" evidence="3">
    <location>
        <begin position="978"/>
        <end position="1139"/>
    </location>
</feature>
<evidence type="ECO:0000313" key="4">
    <source>
        <dbReference type="EMBL" id="KKA24090.1"/>
    </source>
</evidence>
<dbReference type="GO" id="GO:0061499">
    <property type="term" value="C:outer plaque of mitotic spindle pole body"/>
    <property type="evidence" value="ECO:0007669"/>
    <property type="project" value="TreeGrafter"/>
</dbReference>
<keyword evidence="1" id="KW-0433">Leucine-rich repeat</keyword>
<feature type="region of interest" description="Disordered" evidence="3">
    <location>
        <begin position="405"/>
        <end position="485"/>
    </location>
</feature>
<name>A0A0F4Z142_RASE3</name>
<keyword evidence="2" id="KW-0677">Repeat</keyword>
<dbReference type="RefSeq" id="XP_013330702.1">
    <property type="nucleotide sequence ID" value="XM_013475248.1"/>
</dbReference>
<feature type="compositionally biased region" description="Basic and acidic residues" evidence="3">
    <location>
        <begin position="872"/>
        <end position="886"/>
    </location>
</feature>
<feature type="region of interest" description="Disordered" evidence="3">
    <location>
        <begin position="631"/>
        <end position="670"/>
    </location>
</feature>
<dbReference type="SMART" id="SM00369">
    <property type="entry name" value="LRR_TYP"/>
    <property type="match status" value="6"/>
</dbReference>
<organism evidence="4 5">
    <name type="scientific">Rasamsonia emersonii (strain ATCC 16479 / CBS 393.64 / IMI 116815)</name>
    <dbReference type="NCBI Taxonomy" id="1408163"/>
    <lineage>
        <taxon>Eukaryota</taxon>
        <taxon>Fungi</taxon>
        <taxon>Dikarya</taxon>
        <taxon>Ascomycota</taxon>
        <taxon>Pezizomycotina</taxon>
        <taxon>Eurotiomycetes</taxon>
        <taxon>Eurotiomycetidae</taxon>
        <taxon>Eurotiales</taxon>
        <taxon>Trichocomaceae</taxon>
        <taxon>Rasamsonia</taxon>
    </lineage>
</organism>
<feature type="compositionally biased region" description="Low complexity" evidence="3">
    <location>
        <begin position="95"/>
        <end position="119"/>
    </location>
</feature>
<dbReference type="STRING" id="1408163.A0A0F4Z142"/>
<dbReference type="GO" id="GO:0031028">
    <property type="term" value="P:septation initiation signaling"/>
    <property type="evidence" value="ECO:0007669"/>
    <property type="project" value="TreeGrafter"/>
</dbReference>
<feature type="compositionally biased region" description="Polar residues" evidence="3">
    <location>
        <begin position="926"/>
        <end position="946"/>
    </location>
</feature>
<dbReference type="GeneID" id="25314253"/>
<feature type="region of interest" description="Disordered" evidence="3">
    <location>
        <begin position="504"/>
        <end position="614"/>
    </location>
</feature>
<feature type="compositionally biased region" description="Low complexity" evidence="3">
    <location>
        <begin position="406"/>
        <end position="421"/>
    </location>
</feature>
<feature type="compositionally biased region" description="Basic and acidic residues" evidence="3">
    <location>
        <begin position="287"/>
        <end position="298"/>
    </location>
</feature>
<dbReference type="GO" id="GO:0035591">
    <property type="term" value="F:signaling adaptor activity"/>
    <property type="evidence" value="ECO:0007669"/>
    <property type="project" value="TreeGrafter"/>
</dbReference>
<feature type="region of interest" description="Disordered" evidence="3">
    <location>
        <begin position="180"/>
        <end position="298"/>
    </location>
</feature>
<evidence type="ECO:0000256" key="1">
    <source>
        <dbReference type="ARBA" id="ARBA00022614"/>
    </source>
</evidence>
<dbReference type="Gene3D" id="3.80.10.10">
    <property type="entry name" value="Ribonuclease Inhibitor"/>
    <property type="match status" value="3"/>
</dbReference>
<dbReference type="OrthoDB" id="7451790at2759"/>
<evidence type="ECO:0000256" key="3">
    <source>
        <dbReference type="SAM" id="MobiDB-lite"/>
    </source>
</evidence>
<feature type="compositionally biased region" description="Polar residues" evidence="3">
    <location>
        <begin position="1063"/>
        <end position="1090"/>
    </location>
</feature>
<feature type="region of interest" description="Disordered" evidence="3">
    <location>
        <begin position="1152"/>
        <end position="1237"/>
    </location>
</feature>
<feature type="region of interest" description="Disordered" evidence="3">
    <location>
        <begin position="799"/>
        <end position="841"/>
    </location>
</feature>
<sequence>MSKEPWLDSLPDDWVSQPPQTPSPTSRPSPSLPTAPVTQSARKCIGCYHRSRIPRPEPSPRIKAKSTPKGTKQAQAKKAGNDTPSPRASPRLNNSPAKGAPKGAAKPGTPSGKKPSSTPLKNMVSARSSSNVSNHTEEQGTVQVRPVKGDAKGTPEWKRRLIRGQMAPDERCDLFAPLGLESIFKPPPAGSEPGAQGSFANSGPTDDVRRTNEEPSDNQNKRDKSTCLAKNKDLEGKDSSTSTQDKEQDKENREHPPGSNESGSVSKPNNTDASQLSTYGLDGVSDMDIRMRSASGREEIRNEGITPILLSRTNTANCRTTSGVLKSALKQLNGKLENLSQNAADRPASETGGGEDNTQPEDLLDVTSQSLPADLSTGTQEFIKTKPFVNFRRGGYDDGSFHMRRLSPSSFPSQALSSSPLTDSKIRSSPPPYDAPSTQDRQPNSPGGSQLPAVTLSPPWDSGPDRPDSHKMNSSGSPLKLFGNHDTFTNNKLLRRMSQFEETFEGVSEEDEPVSPSLGVRRKRANRSLPNLRRRLTNDQSSQKTTRPESQDAADPHMNRFGSGQLDNFDFENETSPRIDVPRRSFEDQRPLAGLQSRSFSRDSRRENLRKAKSLDSIPERRRFLRDRQRIASRRLGASQPAPVTTSPRPDNSEIKGVLHTPGRSSIPKRRRILQKASEQLDDHQREMDMLAGSMRGLSLLQVSLERQGINYDTQSGVDFSQPTRRSRSPTPSQMGAIRDQTSSKHAQSKRSDKSNGVDTVPEARKRSLTTQDFLDEATKIMSMIRAKGKYKSGLASVEESDMASVTNADETYTEESSRENLSRPPSRDGVDMRKLREPQQLDPRIASHLRKFEDKDDTELLMGASVMSLHLDKEQKARTNKKEGGDEIESSPPNTRIRNNTRIQRKRKHSQSDDDQPNHEDLLTVKTSSPNGHPIPTASSNSSNAKGVIPSDMVSHLIPEQVNGMVYDRSTHTWVKKKAGGSMNGSRDDSDDDPFGSIPDLSVDELEEMMRVQELVSSNGKGSQRPAGQGARVSNTRSNLDHPESQPLDARPRTRDGAPSVPDSSSVQSKLTRFTSSGPRPETRATSWGSEDLTGNDKHNSDDADRNQRLKDIEHEIKLHEGRTHTLPRRPEGSARQPRVVTISFSSPLVSHVAYPEDDGEVNEQKSRPSQGRSSGPEGNSQAIPNPAGCRRTSLDGKPFVGRSISRIDEQNEETSDELSLVRRDTPTPLSNGVQKSVIYPSSAGHDTSYSFHLSPLPDFTVNQIDDPLQLEVSYIAQRTHPSSLRQVHGTFALAAEDLVKHITDAEPYEPYWEHLRRLNLRGKGLITLHKLNDFCPRLEELDVSENELGQLSGAPSTLRNLSIQQNCISNLTAWGHLVNLQYLDVSGNQLESLDGFSGLIHLRELRANNNKIRNIDGILDLNGLLRLELRHNALTMVDFEGAELTRLREIDLSHNELSAVRNIDFLPALESLDLNTNQVGELHSSMPMRNIRFLRLSNNRLRSFDAAIFPGLTLLYLDRNYLSTVNGLEKCSHLEVLSLREQMSLQSNEPASILDIDISVIKDIRKLFLSSNRLSERVLSPSAPALSLQLLDVASCGLRCLPAHFGASFPNLRVLNLNFNALTELREIAGMNGLDRLTVADGQKGQDEGRHTALATFGRCADIALPELANEMSKIDSEPEVEIDDPYTIPPADAEADRKYRARLDESTKVRRMVLELMLYAGSGGAVKVLDGLELRPILEEEKAEMDRVWNRLEDLGVFKRK</sequence>
<dbReference type="Proteomes" id="UP000053958">
    <property type="component" value="Unassembled WGS sequence"/>
</dbReference>
<feature type="compositionally biased region" description="Basic and acidic residues" evidence="3">
    <location>
        <begin position="1096"/>
        <end position="1134"/>
    </location>
</feature>
<protein>
    <submittedName>
        <fullName evidence="4">Conserved leucine-rich repeat protein</fullName>
    </submittedName>
</protein>
<dbReference type="InterPro" id="IPR003591">
    <property type="entry name" value="Leu-rich_rpt_typical-subtyp"/>
</dbReference>
<feature type="region of interest" description="Disordered" evidence="3">
    <location>
        <begin position="339"/>
        <end position="362"/>
    </location>
</feature>
<feature type="compositionally biased region" description="Basic and acidic residues" evidence="3">
    <location>
        <begin position="206"/>
        <end position="256"/>
    </location>
</feature>
<accession>A0A0F4Z142</accession>
<dbReference type="EMBL" id="LASV01000075">
    <property type="protein sequence ID" value="KKA24090.1"/>
    <property type="molecule type" value="Genomic_DNA"/>
</dbReference>
<feature type="region of interest" description="Disordered" evidence="3">
    <location>
        <begin position="1"/>
        <end position="168"/>
    </location>
</feature>